<organism evidence="1 3">
    <name type="scientific">Brevibacillus composti</name>
    <dbReference type="NCBI Taxonomy" id="2796470"/>
    <lineage>
        <taxon>Bacteria</taxon>
        <taxon>Bacillati</taxon>
        <taxon>Bacillota</taxon>
        <taxon>Bacilli</taxon>
        <taxon>Bacillales</taxon>
        <taxon>Paenibacillaceae</taxon>
        <taxon>Brevibacillus</taxon>
    </lineage>
</organism>
<sequence>MIAAVLQVFSQKGYAASTATDIAREADFSFLMAEIYRKDLSTI</sequence>
<reference evidence="2" key="2">
    <citation type="submission" date="2021-04" db="EMBL/GenBank/DDBJ databases">
        <title>Brevibacillus composti FJAT-54423, complete genome.</title>
        <authorList>
            <person name="Tang R."/>
        </authorList>
    </citation>
    <scope>NUCLEOTIDE SEQUENCE</scope>
    <source>
        <strain evidence="2">FJAT-54424</strain>
    </source>
</reference>
<dbReference type="KEGG" id="bcop:JD108_02160"/>
<protein>
    <submittedName>
        <fullName evidence="1">TetR family transcriptional regulator</fullName>
    </submittedName>
</protein>
<dbReference type="Gene3D" id="1.10.10.60">
    <property type="entry name" value="Homeodomain-like"/>
    <property type="match status" value="1"/>
</dbReference>
<dbReference type="Proteomes" id="UP000677234">
    <property type="component" value="Chromosome"/>
</dbReference>
<dbReference type="Proteomes" id="UP000595847">
    <property type="component" value="Chromosome"/>
</dbReference>
<dbReference type="AlphaFoldDB" id="A0A7T5EPR8"/>
<dbReference type="EMBL" id="CP073708">
    <property type="protein sequence ID" value="QUO43528.1"/>
    <property type="molecule type" value="Genomic_DNA"/>
</dbReference>
<evidence type="ECO:0000313" key="1">
    <source>
        <dbReference type="EMBL" id="QQE76452.1"/>
    </source>
</evidence>
<evidence type="ECO:0000313" key="3">
    <source>
        <dbReference type="Proteomes" id="UP000595847"/>
    </source>
</evidence>
<evidence type="ECO:0000313" key="4">
    <source>
        <dbReference type="Proteomes" id="UP000677234"/>
    </source>
</evidence>
<reference evidence="1 3" key="1">
    <citation type="submission" date="2020-12" db="EMBL/GenBank/DDBJ databases">
        <title>strain FJAT-54423T represents a novel species of the genus Brevibacillus.</title>
        <authorList>
            <person name="Tang R."/>
        </authorList>
    </citation>
    <scope>NUCLEOTIDE SEQUENCE [LARGE SCALE GENOMIC DNA]</scope>
    <source>
        <strain evidence="1 3">FJAT-54423</strain>
    </source>
</reference>
<name>A0A7T5EPR8_9BACL</name>
<evidence type="ECO:0000313" key="2">
    <source>
        <dbReference type="EMBL" id="QUO43528.1"/>
    </source>
</evidence>
<dbReference type="EMBL" id="CP066308">
    <property type="protein sequence ID" value="QQE76452.1"/>
    <property type="molecule type" value="Genomic_DNA"/>
</dbReference>
<accession>A0A7T5EPR8</accession>
<gene>
    <name evidence="1" type="ORF">JD108_02160</name>
    <name evidence="2" type="ORF">KDJ56_02160</name>
</gene>
<proteinExistence type="predicted"/>
<keyword evidence="4" id="KW-1185">Reference proteome</keyword>